<dbReference type="AlphaFoldDB" id="A0A9W9HJL8"/>
<comment type="function">
    <text evidence="4">DNA-dependent RNA polymerase catalyzes the transcription of DNA into RNA using the four ribonucleoside triphosphates as substrates. Specific peripheric component of RNA polymerase III which synthesizes small RNAs, such as 5S rRNA and tRNAs.</text>
</comment>
<protein>
    <recommendedName>
        <fullName evidence="4">DNA-directed RNA polymerase III subunit</fullName>
    </recommendedName>
</protein>
<feature type="region of interest" description="Disordered" evidence="5">
    <location>
        <begin position="136"/>
        <end position="242"/>
    </location>
</feature>
<evidence type="ECO:0000256" key="3">
    <source>
        <dbReference type="ARBA" id="ARBA00023242"/>
    </source>
</evidence>
<feature type="compositionally biased region" description="Acidic residues" evidence="5">
    <location>
        <begin position="224"/>
        <end position="242"/>
    </location>
</feature>
<evidence type="ECO:0000313" key="6">
    <source>
        <dbReference type="EMBL" id="KAJ5323535.1"/>
    </source>
</evidence>
<keyword evidence="7" id="KW-1185">Reference proteome</keyword>
<evidence type="ECO:0000256" key="1">
    <source>
        <dbReference type="ARBA" id="ARBA00004123"/>
    </source>
</evidence>
<dbReference type="EMBL" id="JAPZBO010000002">
    <property type="protein sequence ID" value="KAJ5323535.1"/>
    <property type="molecule type" value="Genomic_DNA"/>
</dbReference>
<sequence>MSRFGKGKRGPGAEFTWDADPGGEPDTAPTPLYPAYVVPYARKITSKEQAEVDKSRRLRELFHEGPYYSVVDASASSAKKGSAARANFDPFTGMPSYSGRYQKKHRTIPRISGIGRDYETRFFPRELWQIIQPNFRPDASLDGYQAQSNAVSNKRGFEDEEDEEEAAAKRRATGGNEDDGDDDQNEGELLDGDEDAIESIADDDFQDDEDDMGGDYDAEKYFDDGGDDYGDDDGGGGDEEAY</sequence>
<dbReference type="InterPro" id="IPR024661">
    <property type="entry name" value="RNA_pol_III_Rpc31"/>
</dbReference>
<organism evidence="6 7">
    <name type="scientific">Penicillium atrosanguineum</name>
    <dbReference type="NCBI Taxonomy" id="1132637"/>
    <lineage>
        <taxon>Eukaryota</taxon>
        <taxon>Fungi</taxon>
        <taxon>Dikarya</taxon>
        <taxon>Ascomycota</taxon>
        <taxon>Pezizomycotina</taxon>
        <taxon>Eurotiomycetes</taxon>
        <taxon>Eurotiomycetidae</taxon>
        <taxon>Eurotiales</taxon>
        <taxon>Aspergillaceae</taxon>
        <taxon>Penicillium</taxon>
    </lineage>
</organism>
<gene>
    <name evidence="6" type="ORF">N7476_002135</name>
</gene>
<dbReference type="Pfam" id="PF11705">
    <property type="entry name" value="RNA_pol_3_Rpc31"/>
    <property type="match status" value="1"/>
</dbReference>
<comment type="similarity">
    <text evidence="2 4">Belongs to the eukaryotic RPC7 RNA polymerase subunit family.</text>
</comment>
<dbReference type="GO" id="GO:0006383">
    <property type="term" value="P:transcription by RNA polymerase III"/>
    <property type="evidence" value="ECO:0007669"/>
    <property type="project" value="UniProtKB-UniRule"/>
</dbReference>
<comment type="caution">
    <text evidence="6">The sequence shown here is derived from an EMBL/GenBank/DDBJ whole genome shotgun (WGS) entry which is preliminary data.</text>
</comment>
<name>A0A9W9HJL8_9EURO</name>
<evidence type="ECO:0000313" key="7">
    <source>
        <dbReference type="Proteomes" id="UP001147746"/>
    </source>
</evidence>
<dbReference type="GO" id="GO:0005666">
    <property type="term" value="C:RNA polymerase III complex"/>
    <property type="evidence" value="ECO:0007669"/>
    <property type="project" value="UniProtKB-UniRule"/>
</dbReference>
<comment type="subunit">
    <text evidence="4">Component of the RNA polymerase III (Pol III) complex.</text>
</comment>
<evidence type="ECO:0000256" key="4">
    <source>
        <dbReference type="PIRNR" id="PIRNR000777"/>
    </source>
</evidence>
<keyword evidence="3 4" id="KW-0539">Nucleus</keyword>
<dbReference type="PANTHER" id="PTHR15367:SF2">
    <property type="entry name" value="DNA-DIRECTED RNA POLYMERASE III SUBUNIT"/>
    <property type="match status" value="1"/>
</dbReference>
<reference evidence="6" key="1">
    <citation type="submission" date="2022-12" db="EMBL/GenBank/DDBJ databases">
        <authorList>
            <person name="Petersen C."/>
        </authorList>
    </citation>
    <scope>NUCLEOTIDE SEQUENCE</scope>
    <source>
        <strain evidence="6">IBT 21472</strain>
    </source>
</reference>
<dbReference type="OrthoDB" id="5377312at2759"/>
<feature type="region of interest" description="Disordered" evidence="5">
    <location>
        <begin position="1"/>
        <end position="30"/>
    </location>
</feature>
<dbReference type="Proteomes" id="UP001147746">
    <property type="component" value="Unassembled WGS sequence"/>
</dbReference>
<evidence type="ECO:0000256" key="5">
    <source>
        <dbReference type="SAM" id="MobiDB-lite"/>
    </source>
</evidence>
<proteinExistence type="inferred from homology"/>
<accession>A0A9W9HJL8</accession>
<feature type="compositionally biased region" description="Acidic residues" evidence="5">
    <location>
        <begin position="176"/>
        <end position="216"/>
    </location>
</feature>
<dbReference type="PIRSF" id="PIRSF000777">
    <property type="entry name" value="RNA_polIII_C31"/>
    <property type="match status" value="1"/>
</dbReference>
<evidence type="ECO:0000256" key="2">
    <source>
        <dbReference type="ARBA" id="ARBA00008352"/>
    </source>
</evidence>
<comment type="subcellular location">
    <subcellularLocation>
        <location evidence="1 4">Nucleus</location>
    </subcellularLocation>
</comment>
<dbReference type="PANTHER" id="PTHR15367">
    <property type="entry name" value="DNA-DIRECTED RNA POLYMERASE III"/>
    <property type="match status" value="1"/>
</dbReference>
<reference evidence="6" key="2">
    <citation type="journal article" date="2023" name="IMA Fungus">
        <title>Comparative genomic study of the Penicillium genus elucidates a diverse pangenome and 15 lateral gene transfer events.</title>
        <authorList>
            <person name="Petersen C."/>
            <person name="Sorensen T."/>
            <person name="Nielsen M.R."/>
            <person name="Sondergaard T.E."/>
            <person name="Sorensen J.L."/>
            <person name="Fitzpatrick D.A."/>
            <person name="Frisvad J.C."/>
            <person name="Nielsen K.L."/>
        </authorList>
    </citation>
    <scope>NUCLEOTIDE SEQUENCE</scope>
    <source>
        <strain evidence="6">IBT 21472</strain>
    </source>
</reference>